<dbReference type="RefSeq" id="WP_011720189.1">
    <property type="nucleotide sequence ID" value="NC_008578.1"/>
</dbReference>
<keyword evidence="6 7" id="KW-0012">Acyltransferase</keyword>
<dbReference type="CDD" id="cd07984">
    <property type="entry name" value="LPLAT_LABLAT-like"/>
    <property type="match status" value="1"/>
</dbReference>
<dbReference type="GO" id="GO:0005886">
    <property type="term" value="C:plasma membrane"/>
    <property type="evidence" value="ECO:0007669"/>
    <property type="project" value="UniProtKB-SubCell"/>
</dbReference>
<evidence type="ECO:0000256" key="4">
    <source>
        <dbReference type="ARBA" id="ARBA00022679"/>
    </source>
</evidence>
<protein>
    <submittedName>
        <fullName evidence="7">Lipid A biosynthesis acyltransferase</fullName>
    </submittedName>
</protein>
<evidence type="ECO:0000256" key="2">
    <source>
        <dbReference type="ARBA" id="ARBA00022475"/>
    </source>
</evidence>
<dbReference type="FunCoup" id="A0LUL6">
    <property type="interactions" value="3"/>
</dbReference>
<dbReference type="KEGG" id="ace:Acel_1354"/>
<keyword evidence="2" id="KW-1003">Cell membrane</keyword>
<accession>A0LUL6</accession>
<dbReference type="Proteomes" id="UP000008221">
    <property type="component" value="Chromosome"/>
</dbReference>
<evidence type="ECO:0000313" key="8">
    <source>
        <dbReference type="Proteomes" id="UP000008221"/>
    </source>
</evidence>
<evidence type="ECO:0000256" key="5">
    <source>
        <dbReference type="ARBA" id="ARBA00023136"/>
    </source>
</evidence>
<sequence>MTMTHGNQPTSRDPGPKRRSLLQRLRRRAWYGLLAAATRAAETLPEPVVRAVFFGLADLLWWRRTPGVGQLERNLARVVGPDADLRTLTRDALRSYARYWVEFFRLPKLGRRIDDGMDVEGFEHIEAAAQAGRGVILALPHLGNWDHAGAWLARHGYPFTTVAERLRPDRLFRRFVAVRQRLGMEVLGLDGDRSTFTTLVRRLRAGGVVCLVADRDLAGDGVPVKFFGEETTLPPGPAALAVTTGAALLPVELWFTRRGENGRRIDGWGARVLPPLDVPPPAPDTDRAERIATLTQQLADAFAAAIAAHPQDWHMMQPLWTADREPRR</sequence>
<dbReference type="STRING" id="351607.Acel_1354"/>
<keyword evidence="5" id="KW-0472">Membrane</keyword>
<evidence type="ECO:0000256" key="6">
    <source>
        <dbReference type="ARBA" id="ARBA00023315"/>
    </source>
</evidence>
<evidence type="ECO:0000313" key="7">
    <source>
        <dbReference type="EMBL" id="ABK53126.1"/>
    </source>
</evidence>
<dbReference type="GO" id="GO:0016746">
    <property type="term" value="F:acyltransferase activity"/>
    <property type="evidence" value="ECO:0007669"/>
    <property type="project" value="UniProtKB-KW"/>
</dbReference>
<reference evidence="7 8" key="1">
    <citation type="journal article" date="2009" name="Genome Res.">
        <title>Complete genome of the cellulolytic thermophile Acidothermus cellulolyticus 11B provides insights into its ecophysiological and evolutionary adaptations.</title>
        <authorList>
            <person name="Barabote R.D."/>
            <person name="Xie G."/>
            <person name="Leu D.H."/>
            <person name="Normand P."/>
            <person name="Necsulea A."/>
            <person name="Daubin V."/>
            <person name="Medigue C."/>
            <person name="Adney W.S."/>
            <person name="Xu X.C."/>
            <person name="Lapidus A."/>
            <person name="Parales R.E."/>
            <person name="Detter C."/>
            <person name="Pujic P."/>
            <person name="Bruce D."/>
            <person name="Lavire C."/>
            <person name="Challacombe J.F."/>
            <person name="Brettin T.S."/>
            <person name="Berry A.M."/>
        </authorList>
    </citation>
    <scope>NUCLEOTIDE SEQUENCE [LARGE SCALE GENOMIC DNA]</scope>
    <source>
        <strain evidence="8">ATCC 43068 / DSM 8971 / 11B</strain>
    </source>
</reference>
<dbReference type="GO" id="GO:0009247">
    <property type="term" value="P:glycolipid biosynthetic process"/>
    <property type="evidence" value="ECO:0007669"/>
    <property type="project" value="UniProtKB-ARBA"/>
</dbReference>
<dbReference type="InParanoid" id="A0LUL6"/>
<name>A0LUL6_ACIC1</name>
<dbReference type="Pfam" id="PF03279">
    <property type="entry name" value="Lip_A_acyltrans"/>
    <property type="match status" value="1"/>
</dbReference>
<dbReference type="NCBIfam" id="NF005919">
    <property type="entry name" value="PRK07920.1"/>
    <property type="match status" value="1"/>
</dbReference>
<dbReference type="AlphaFoldDB" id="A0LUL6"/>
<organism evidence="7 8">
    <name type="scientific">Acidothermus cellulolyticus (strain ATCC 43068 / DSM 8971 / 11B)</name>
    <dbReference type="NCBI Taxonomy" id="351607"/>
    <lineage>
        <taxon>Bacteria</taxon>
        <taxon>Bacillati</taxon>
        <taxon>Actinomycetota</taxon>
        <taxon>Actinomycetes</taxon>
        <taxon>Acidothermales</taxon>
        <taxon>Acidothermaceae</taxon>
        <taxon>Acidothermus</taxon>
    </lineage>
</organism>
<dbReference type="HOGENOM" id="CLU_049421_3_0_11"/>
<gene>
    <name evidence="7" type="ordered locus">Acel_1354</name>
</gene>
<comment type="subcellular location">
    <subcellularLocation>
        <location evidence="1">Cell inner membrane</location>
    </subcellularLocation>
</comment>
<keyword evidence="8" id="KW-1185">Reference proteome</keyword>
<evidence type="ECO:0000256" key="3">
    <source>
        <dbReference type="ARBA" id="ARBA00022519"/>
    </source>
</evidence>
<evidence type="ECO:0000256" key="1">
    <source>
        <dbReference type="ARBA" id="ARBA00004533"/>
    </source>
</evidence>
<dbReference type="PANTHER" id="PTHR30606:SF10">
    <property type="entry name" value="PHOSPHATIDYLINOSITOL MANNOSIDE ACYLTRANSFERASE"/>
    <property type="match status" value="1"/>
</dbReference>
<dbReference type="PANTHER" id="PTHR30606">
    <property type="entry name" value="LIPID A BIOSYNTHESIS LAUROYL ACYLTRANSFERASE"/>
    <property type="match status" value="1"/>
</dbReference>
<keyword evidence="4 7" id="KW-0808">Transferase</keyword>
<dbReference type="InterPro" id="IPR004960">
    <property type="entry name" value="LipA_acyltrans"/>
</dbReference>
<dbReference type="eggNOG" id="COG1560">
    <property type="taxonomic scope" value="Bacteria"/>
</dbReference>
<proteinExistence type="predicted"/>
<keyword evidence="3" id="KW-0997">Cell inner membrane</keyword>
<dbReference type="EMBL" id="CP000481">
    <property type="protein sequence ID" value="ABK53126.1"/>
    <property type="molecule type" value="Genomic_DNA"/>
</dbReference>